<feature type="domain" description="Tyrosine-protein phosphatase" evidence="8">
    <location>
        <begin position="736"/>
        <end position="930"/>
    </location>
</feature>
<feature type="region of interest" description="Disordered" evidence="5">
    <location>
        <begin position="620"/>
        <end position="704"/>
    </location>
</feature>
<dbReference type="SUPFAM" id="SSF52799">
    <property type="entry name" value="(Phosphotyrosine protein) phosphatases II"/>
    <property type="match status" value="1"/>
</dbReference>
<evidence type="ECO:0000256" key="6">
    <source>
        <dbReference type="SAM" id="Phobius"/>
    </source>
</evidence>
<keyword evidence="6" id="KW-0472">Membrane</keyword>
<keyword evidence="6" id="KW-0812">Transmembrane</keyword>
<proteinExistence type="inferred from homology"/>
<evidence type="ECO:0000256" key="4">
    <source>
        <dbReference type="ARBA" id="ARBA00022912"/>
    </source>
</evidence>
<dbReference type="CDD" id="cd00047">
    <property type="entry name" value="PTPc"/>
    <property type="match status" value="1"/>
</dbReference>
<feature type="compositionally biased region" description="Basic and acidic residues" evidence="5">
    <location>
        <begin position="679"/>
        <end position="704"/>
    </location>
</feature>
<dbReference type="InterPro" id="IPR000742">
    <property type="entry name" value="EGF"/>
</dbReference>
<dbReference type="EMBL" id="CP111021">
    <property type="protein sequence ID" value="WAR16528.1"/>
    <property type="molecule type" value="Genomic_DNA"/>
</dbReference>
<comment type="similarity">
    <text evidence="1">Belongs to the protein-tyrosine phosphatase family.</text>
</comment>
<feature type="chain" id="PRO_5045504829" description="protein-tyrosine-phosphatase" evidence="7">
    <location>
        <begin position="27"/>
        <end position="930"/>
    </location>
</feature>
<evidence type="ECO:0000256" key="2">
    <source>
        <dbReference type="ARBA" id="ARBA00013064"/>
    </source>
</evidence>
<dbReference type="Pfam" id="PF00102">
    <property type="entry name" value="Y_phosphatase"/>
    <property type="match status" value="1"/>
</dbReference>
<dbReference type="EC" id="3.1.3.48" evidence="2"/>
<dbReference type="InterPro" id="IPR000242">
    <property type="entry name" value="PTP_cat"/>
</dbReference>
<feature type="compositionally biased region" description="Polar residues" evidence="5">
    <location>
        <begin position="665"/>
        <end position="678"/>
    </location>
</feature>
<dbReference type="PANTHER" id="PTHR19134">
    <property type="entry name" value="RECEPTOR-TYPE TYROSINE-PROTEIN PHOSPHATASE"/>
    <property type="match status" value="1"/>
</dbReference>
<protein>
    <recommendedName>
        <fullName evidence="2">protein-tyrosine-phosphatase</fullName>
        <ecNumber evidence="2">3.1.3.48</ecNumber>
    </recommendedName>
</protein>
<reference evidence="9" key="1">
    <citation type="submission" date="2022-11" db="EMBL/GenBank/DDBJ databases">
        <title>Centuries of genome instability and evolution in soft-shell clam transmissible cancer (bioRxiv).</title>
        <authorList>
            <person name="Hart S.F.M."/>
            <person name="Yonemitsu M.A."/>
            <person name="Giersch R.M."/>
            <person name="Beal B.F."/>
            <person name="Arriagada G."/>
            <person name="Davis B.W."/>
            <person name="Ostrander E.A."/>
            <person name="Goff S.P."/>
            <person name="Metzger M.J."/>
        </authorList>
    </citation>
    <scope>NUCLEOTIDE SEQUENCE</scope>
    <source>
        <strain evidence="9">MELC-2E11</strain>
        <tissue evidence="9">Siphon/mantle</tissue>
    </source>
</reference>
<keyword evidence="7" id="KW-0732">Signal</keyword>
<feature type="transmembrane region" description="Helical" evidence="6">
    <location>
        <begin position="568"/>
        <end position="592"/>
    </location>
</feature>
<sequence length="930" mass="102119">MIKMTGGSSIIAFTTILLTLVVKTSCQDCSPCSCCNREKGCSYNNQLGIDDYCWSGCIGGFMSPKCQKTCVNPRCRSCSTESTCDTCYNGYYGYQCTSRCPTTCNTCSSSTSCTSCNDGYYGDQCQYSCPSTCKACNSSSFCTSCWDGHHSGSGAMCLFQCNPECLSCTNETSCTACKTRSGIGYYRNDCSSQCSRKCKDYLCDIYGHCLECADPHFLGSSCDRCINGKYGSLCHNNCPVNCYSDCSSTENCKYGTCYRNGSCIGGCKDEFSGSRCEQKTCPINCNCDNNNSCFECDAYHFGPSCLLSCSSCKDNRCPVERLHAKKCDECATWRYGNLCNETCPHYCLDNKCDQDNGTCVCDKNYTFKNGKCVPSSCPANCSTCTSPDVCDSCVDSSCTRCTKWSYPGSSGKCVPCEPNCSGECNSSTGVCYECVDGYRGSFCNVSCITNCKSCLQNNDECNVCKEEFWGSDCLNNCSTNCKHGNNSMSSCDINSGKCLHGCLSESHGLQCSLLCGKHCLPSEGGVRECNQMDGQCRCENGYKQTDAGCTDDQIDQNGGAGDGTSGSVIGGAVGGVLGLLTVALVIGLLIFVRRRRLDSTDGPRADAAVYQNKSASANIYNEINDKTDEVKSSKGRKNNAKESPTTSTNDNKLDRLSDSKLGVTRASTEQLKTNQLKSSEGKSEHSENSAKCKTPVEDSPKDILQDKDTDDVYYNLNKVAVKDLGAFVAAKDNSYYQEEFKKLPDGLVKPHQDALRPENRPRNRYQGIYPYDNTRVKLMGGDTDFINASFVEGYRQENAYIASQGPTDKTMQDYSVFWRMVWQQKVGKIVMLTNLVEDGKPKCDQYWPDHGITKQYSDINVTCLSEDMYADFVMRTFLVKMDKEDMTVQHFHFTSWPDKGVPDDVTSLVDFRHRVLQTKSPLGGPTIVHC</sequence>
<keyword evidence="6" id="KW-1133">Transmembrane helix</keyword>
<keyword evidence="3" id="KW-0378">Hydrolase</keyword>
<dbReference type="SUPFAM" id="SSF57184">
    <property type="entry name" value="Growth factor receptor domain"/>
    <property type="match status" value="2"/>
</dbReference>
<accession>A0ABY7F2W5</accession>
<gene>
    <name evidence="9" type="ORF">MAR_031122</name>
</gene>
<dbReference type="PRINTS" id="PR00700">
    <property type="entry name" value="PRTYPHPHTASE"/>
</dbReference>
<evidence type="ECO:0000313" key="10">
    <source>
        <dbReference type="Proteomes" id="UP001164746"/>
    </source>
</evidence>
<evidence type="ECO:0000256" key="5">
    <source>
        <dbReference type="SAM" id="MobiDB-lite"/>
    </source>
</evidence>
<feature type="signal peptide" evidence="7">
    <location>
        <begin position="1"/>
        <end position="26"/>
    </location>
</feature>
<feature type="non-terminal residue" evidence="9">
    <location>
        <position position="930"/>
    </location>
</feature>
<organism evidence="9 10">
    <name type="scientific">Mya arenaria</name>
    <name type="common">Soft-shell clam</name>
    <dbReference type="NCBI Taxonomy" id="6604"/>
    <lineage>
        <taxon>Eukaryota</taxon>
        <taxon>Metazoa</taxon>
        <taxon>Spiralia</taxon>
        <taxon>Lophotrochozoa</taxon>
        <taxon>Mollusca</taxon>
        <taxon>Bivalvia</taxon>
        <taxon>Autobranchia</taxon>
        <taxon>Heteroconchia</taxon>
        <taxon>Euheterodonta</taxon>
        <taxon>Imparidentia</taxon>
        <taxon>Neoheterodontei</taxon>
        <taxon>Myida</taxon>
        <taxon>Myoidea</taxon>
        <taxon>Myidae</taxon>
        <taxon>Mya</taxon>
    </lineage>
</organism>
<evidence type="ECO:0000256" key="3">
    <source>
        <dbReference type="ARBA" id="ARBA00022801"/>
    </source>
</evidence>
<dbReference type="PROSITE" id="PS50055">
    <property type="entry name" value="TYR_PHOSPHATASE_PTP"/>
    <property type="match status" value="1"/>
</dbReference>
<keyword evidence="4" id="KW-0904">Protein phosphatase</keyword>
<keyword evidence="10" id="KW-1185">Reference proteome</keyword>
<feature type="compositionally biased region" description="Basic and acidic residues" evidence="5">
    <location>
        <begin position="623"/>
        <end position="632"/>
    </location>
</feature>
<evidence type="ECO:0000256" key="1">
    <source>
        <dbReference type="ARBA" id="ARBA00009580"/>
    </source>
</evidence>
<evidence type="ECO:0000259" key="8">
    <source>
        <dbReference type="PROSITE" id="PS50055"/>
    </source>
</evidence>
<dbReference type="Proteomes" id="UP001164746">
    <property type="component" value="Chromosome 10"/>
</dbReference>
<dbReference type="SMART" id="SM00181">
    <property type="entry name" value="EGF"/>
    <property type="match status" value="7"/>
</dbReference>
<dbReference type="InterPro" id="IPR050348">
    <property type="entry name" value="Protein-Tyr_Phosphatase"/>
</dbReference>
<dbReference type="InterPro" id="IPR029021">
    <property type="entry name" value="Prot-tyrosine_phosphatase-like"/>
</dbReference>
<feature type="compositionally biased region" description="Polar residues" evidence="5">
    <location>
        <begin position="641"/>
        <end position="650"/>
    </location>
</feature>
<evidence type="ECO:0000313" key="9">
    <source>
        <dbReference type="EMBL" id="WAR16528.1"/>
    </source>
</evidence>
<dbReference type="InterPro" id="IPR009030">
    <property type="entry name" value="Growth_fac_rcpt_cys_sf"/>
</dbReference>
<evidence type="ECO:0000256" key="7">
    <source>
        <dbReference type="SAM" id="SignalP"/>
    </source>
</evidence>
<name>A0ABY7F2W5_MYAAR</name>
<dbReference type="PANTHER" id="PTHR19134:SF562">
    <property type="entry name" value="PROTEIN-TYROSINE-PHOSPHATASE"/>
    <property type="match status" value="1"/>
</dbReference>
<dbReference type="Gene3D" id="3.90.190.10">
    <property type="entry name" value="Protein tyrosine phosphatase superfamily"/>
    <property type="match status" value="1"/>
</dbReference>
<dbReference type="SMART" id="SM00194">
    <property type="entry name" value="PTPc"/>
    <property type="match status" value="1"/>
</dbReference>